<dbReference type="InterPro" id="IPR036397">
    <property type="entry name" value="RNaseH_sf"/>
</dbReference>
<evidence type="ECO:0000313" key="2">
    <source>
        <dbReference type="Proteomes" id="UP000887116"/>
    </source>
</evidence>
<dbReference type="GO" id="GO:0003676">
    <property type="term" value="F:nucleic acid binding"/>
    <property type="evidence" value="ECO:0007669"/>
    <property type="project" value="InterPro"/>
</dbReference>
<gene>
    <name evidence="1" type="primary">AVEN_230680_1</name>
    <name evidence="1" type="ORF">TNCT_510551</name>
</gene>
<feature type="non-terminal residue" evidence="1">
    <location>
        <position position="130"/>
    </location>
</feature>
<sequence length="130" mass="15283">MNSTKNTVHRLLRSERLYPFRYTTVQGLKPDDCQKRVAFCEWLLQQQNTDNGFIAHILWTDESCFSRVEVFNHHNSHMWSQVNPHAIRPQKHQECSCLNVWAGLLGYRLPGPYLLPEQLSGHSYLVFLNE</sequence>
<reference evidence="1" key="1">
    <citation type="submission" date="2020-07" db="EMBL/GenBank/DDBJ databases">
        <title>Multicomponent nature underlies the extraordinary mechanical properties of spider dragline silk.</title>
        <authorList>
            <person name="Kono N."/>
            <person name="Nakamura H."/>
            <person name="Mori M."/>
            <person name="Yoshida Y."/>
            <person name="Ohtoshi R."/>
            <person name="Malay A.D."/>
            <person name="Moran D.A.P."/>
            <person name="Tomita M."/>
            <person name="Numata K."/>
            <person name="Arakawa K."/>
        </authorList>
    </citation>
    <scope>NUCLEOTIDE SEQUENCE</scope>
</reference>
<accession>A0A8X6KAP0</accession>
<name>A0A8X6KAP0_TRICU</name>
<dbReference type="EMBL" id="BMAO01030395">
    <property type="protein sequence ID" value="GFQ67774.1"/>
    <property type="molecule type" value="Genomic_DNA"/>
</dbReference>
<dbReference type="AlphaFoldDB" id="A0A8X6KAP0"/>
<dbReference type="OrthoDB" id="6425040at2759"/>
<dbReference type="Gene3D" id="3.30.420.10">
    <property type="entry name" value="Ribonuclease H-like superfamily/Ribonuclease H"/>
    <property type="match status" value="1"/>
</dbReference>
<evidence type="ECO:0000313" key="1">
    <source>
        <dbReference type="EMBL" id="GFQ67774.1"/>
    </source>
</evidence>
<dbReference type="PANTHER" id="PTHR47326">
    <property type="entry name" value="TRANSPOSABLE ELEMENT TC3 TRANSPOSASE-LIKE PROTEIN"/>
    <property type="match status" value="1"/>
</dbReference>
<keyword evidence="2" id="KW-1185">Reference proteome</keyword>
<organism evidence="1 2">
    <name type="scientific">Trichonephila clavata</name>
    <name type="common">Joro spider</name>
    <name type="synonym">Nephila clavata</name>
    <dbReference type="NCBI Taxonomy" id="2740835"/>
    <lineage>
        <taxon>Eukaryota</taxon>
        <taxon>Metazoa</taxon>
        <taxon>Ecdysozoa</taxon>
        <taxon>Arthropoda</taxon>
        <taxon>Chelicerata</taxon>
        <taxon>Arachnida</taxon>
        <taxon>Araneae</taxon>
        <taxon>Araneomorphae</taxon>
        <taxon>Entelegynae</taxon>
        <taxon>Araneoidea</taxon>
        <taxon>Nephilidae</taxon>
        <taxon>Trichonephila</taxon>
    </lineage>
</organism>
<comment type="caution">
    <text evidence="1">The sequence shown here is derived from an EMBL/GenBank/DDBJ whole genome shotgun (WGS) entry which is preliminary data.</text>
</comment>
<dbReference type="PANTHER" id="PTHR47326:SF1">
    <property type="entry name" value="HTH PSQ-TYPE DOMAIN-CONTAINING PROTEIN"/>
    <property type="match status" value="1"/>
</dbReference>
<protein>
    <submittedName>
        <fullName evidence="1">DUF4817 domain-containing protein</fullName>
    </submittedName>
</protein>
<proteinExistence type="predicted"/>
<dbReference type="Proteomes" id="UP000887116">
    <property type="component" value="Unassembled WGS sequence"/>
</dbReference>